<evidence type="ECO:0000256" key="1">
    <source>
        <dbReference type="SAM" id="Phobius"/>
    </source>
</evidence>
<keyword evidence="1" id="KW-1133">Transmembrane helix</keyword>
<proteinExistence type="predicted"/>
<reference evidence="2" key="1">
    <citation type="submission" date="2020-09" db="EMBL/GenBank/DDBJ databases">
        <title>Genome-Enabled Discovery of Anthraquinone Biosynthesis in Senna tora.</title>
        <authorList>
            <person name="Kang S.-H."/>
            <person name="Pandey R.P."/>
            <person name="Lee C.-M."/>
            <person name="Sim J.-S."/>
            <person name="Jeong J.-T."/>
            <person name="Choi B.-S."/>
            <person name="Jung M."/>
            <person name="Ginzburg D."/>
            <person name="Zhao K."/>
            <person name="Won S.Y."/>
            <person name="Oh T.-J."/>
            <person name="Yu Y."/>
            <person name="Kim N.-H."/>
            <person name="Lee O.R."/>
            <person name="Lee T.-H."/>
            <person name="Bashyal P."/>
            <person name="Kim T.-S."/>
            <person name="Lee W.-H."/>
            <person name="Kawkins C."/>
            <person name="Kim C.-K."/>
            <person name="Kim J.S."/>
            <person name="Ahn B.O."/>
            <person name="Rhee S.Y."/>
            <person name="Sohng J.K."/>
        </authorList>
    </citation>
    <scope>NUCLEOTIDE SEQUENCE</scope>
    <source>
        <tissue evidence="2">Leaf</tissue>
    </source>
</reference>
<evidence type="ECO:0000313" key="2">
    <source>
        <dbReference type="EMBL" id="KAF7808612.1"/>
    </source>
</evidence>
<evidence type="ECO:0000313" key="3">
    <source>
        <dbReference type="Proteomes" id="UP000634136"/>
    </source>
</evidence>
<dbReference type="AlphaFoldDB" id="A0A834W3X0"/>
<dbReference type="EMBL" id="JAAIUW010000011">
    <property type="protein sequence ID" value="KAF7808612.1"/>
    <property type="molecule type" value="Genomic_DNA"/>
</dbReference>
<keyword evidence="1" id="KW-0812">Transmembrane</keyword>
<keyword evidence="3" id="KW-1185">Reference proteome</keyword>
<name>A0A834W3X0_9FABA</name>
<comment type="caution">
    <text evidence="2">The sequence shown here is derived from an EMBL/GenBank/DDBJ whole genome shotgun (WGS) entry which is preliminary data.</text>
</comment>
<keyword evidence="1" id="KW-0472">Membrane</keyword>
<feature type="transmembrane region" description="Helical" evidence="1">
    <location>
        <begin position="108"/>
        <end position="127"/>
    </location>
</feature>
<gene>
    <name evidence="2" type="ORF">G2W53_035355</name>
</gene>
<organism evidence="2 3">
    <name type="scientific">Senna tora</name>
    <dbReference type="NCBI Taxonomy" id="362788"/>
    <lineage>
        <taxon>Eukaryota</taxon>
        <taxon>Viridiplantae</taxon>
        <taxon>Streptophyta</taxon>
        <taxon>Embryophyta</taxon>
        <taxon>Tracheophyta</taxon>
        <taxon>Spermatophyta</taxon>
        <taxon>Magnoliopsida</taxon>
        <taxon>eudicotyledons</taxon>
        <taxon>Gunneridae</taxon>
        <taxon>Pentapetalae</taxon>
        <taxon>rosids</taxon>
        <taxon>fabids</taxon>
        <taxon>Fabales</taxon>
        <taxon>Fabaceae</taxon>
        <taxon>Caesalpinioideae</taxon>
        <taxon>Cassia clade</taxon>
        <taxon>Senna</taxon>
    </lineage>
</organism>
<sequence length="128" mass="14584">MASRAIANDTLYMNMTLSNLISKLREAEVEKMKLKGEVEKKGYVFKGDETVEFEMLAKFFLVVPPSSSHLPTISYISPQPPSPSCVALLYFHLSQHLKLYRLVSFRDINYLLFFSTSPFSFIFSTLAS</sequence>
<accession>A0A834W3X0</accession>
<dbReference type="Proteomes" id="UP000634136">
    <property type="component" value="Unassembled WGS sequence"/>
</dbReference>
<protein>
    <submittedName>
        <fullName evidence="2">Uncharacterized protein</fullName>
    </submittedName>
</protein>